<dbReference type="Proteomes" id="UP000037594">
    <property type="component" value="Unassembled WGS sequence"/>
</dbReference>
<evidence type="ECO:0000313" key="1">
    <source>
        <dbReference type="EMBL" id="KMV13538.1"/>
    </source>
</evidence>
<dbReference type="EMBL" id="LFOD01000097">
    <property type="protein sequence ID" value="KMV13538.1"/>
    <property type="molecule type" value="Genomic_DNA"/>
</dbReference>
<protein>
    <submittedName>
        <fullName evidence="1">Uncharacterized protein</fullName>
    </submittedName>
</protein>
<accession>A0A0J8TVT1</accession>
<organism evidence="1 2">
    <name type="scientific">Mycolicibacterium conceptionense</name>
    <dbReference type="NCBI Taxonomy" id="451644"/>
    <lineage>
        <taxon>Bacteria</taxon>
        <taxon>Bacillati</taxon>
        <taxon>Actinomycetota</taxon>
        <taxon>Actinomycetes</taxon>
        <taxon>Mycobacteriales</taxon>
        <taxon>Mycobacteriaceae</taxon>
        <taxon>Mycolicibacterium</taxon>
    </lineage>
</organism>
<comment type="caution">
    <text evidence="1">The sequence shown here is derived from an EMBL/GenBank/DDBJ whole genome shotgun (WGS) entry which is preliminary data.</text>
</comment>
<proteinExistence type="predicted"/>
<evidence type="ECO:0000313" key="2">
    <source>
        <dbReference type="Proteomes" id="UP000037594"/>
    </source>
</evidence>
<reference evidence="1 2" key="1">
    <citation type="submission" date="2015-06" db="EMBL/GenBank/DDBJ databases">
        <title>Genome sequence of Mycobacterium conceptionense strain MLE.</title>
        <authorList>
            <person name="Greninger A.L."/>
            <person name="Cunningham G."/>
            <person name="Chiu C.Y."/>
            <person name="Miller S."/>
        </authorList>
    </citation>
    <scope>NUCLEOTIDE SEQUENCE [LARGE SCALE GENOMIC DNA]</scope>
    <source>
        <strain evidence="1 2">MLE</strain>
    </source>
</reference>
<gene>
    <name evidence="1" type="ORF">ACT17_34680</name>
</gene>
<sequence length="133" mass="14295">MARPSKGDRAAHMVKTHPAVTQRLVEKAAAAGSSSATQYVADVLALYAGLPQHVRELTSSSALTVPRALQALRGDVYGRIMVRPHREVSERLTAQAPGHKVPPHIADILSVHVGLPEYARTLDHGEEVLPLAM</sequence>
<name>A0A0J8TVT1_9MYCO</name>
<dbReference type="PATRIC" id="fig|451644.5.peg.7135"/>
<dbReference type="OrthoDB" id="4470080at2"/>
<dbReference type="AlphaFoldDB" id="A0A0J8TVT1"/>